<evidence type="ECO:0000313" key="1">
    <source>
        <dbReference type="EMBL" id="MEB3103803.1"/>
    </source>
</evidence>
<dbReference type="RefSeq" id="WP_371755931.1">
    <property type="nucleotide sequence ID" value="NZ_JAYJLD010000051.1"/>
</dbReference>
<keyword evidence="1" id="KW-0378">Hydrolase</keyword>
<dbReference type="Proteomes" id="UP001310386">
    <property type="component" value="Unassembled WGS sequence"/>
</dbReference>
<gene>
    <name evidence="1" type="ORF">VF724_19485</name>
</gene>
<dbReference type="EMBL" id="JAYJLD010000051">
    <property type="protein sequence ID" value="MEB3103803.1"/>
    <property type="molecule type" value="Genomic_DNA"/>
</dbReference>
<dbReference type="InterPro" id="IPR007325">
    <property type="entry name" value="KFase/CYL"/>
</dbReference>
<proteinExistence type="predicted"/>
<reference evidence="1" key="1">
    <citation type="submission" date="2023-12" db="EMBL/GenBank/DDBJ databases">
        <title>Fervidustalea candida gen. nov., sp. nov., a novel member of the family Paenibacillaceae isolated from a geothermal area.</title>
        <authorList>
            <person name="Li W.-J."/>
            <person name="Jiao J.-Y."/>
            <person name="Chen Y."/>
        </authorList>
    </citation>
    <scope>NUCLEOTIDE SEQUENCE</scope>
    <source>
        <strain evidence="1">SYSU GA230002</strain>
    </source>
</reference>
<evidence type="ECO:0000313" key="2">
    <source>
        <dbReference type="Proteomes" id="UP001310386"/>
    </source>
</evidence>
<keyword evidence="2" id="KW-1185">Reference proteome</keyword>
<organism evidence="1 2">
    <name type="scientific">Ferviditalea candida</name>
    <dbReference type="NCBI Taxonomy" id="3108399"/>
    <lineage>
        <taxon>Bacteria</taxon>
        <taxon>Bacillati</taxon>
        <taxon>Bacillota</taxon>
        <taxon>Bacilli</taxon>
        <taxon>Bacillales</taxon>
        <taxon>Paenibacillaceae</taxon>
        <taxon>Ferviditalea</taxon>
    </lineage>
</organism>
<dbReference type="Pfam" id="PF04199">
    <property type="entry name" value="Cyclase"/>
    <property type="match status" value="1"/>
</dbReference>
<dbReference type="PANTHER" id="PTHR31118:SF12">
    <property type="entry name" value="CYCLASE-LIKE PROTEIN 2"/>
    <property type="match status" value="1"/>
</dbReference>
<name>A0ABU5ZNQ3_9BACL</name>
<sequence>MSELLQAWMSLISRSKVIDLTHKLEENIPLWPTHARFGKILQESYELGDVALHYQISMSEHSGTHMDAPKHFIQDGPAHYGIDRVPLERIMGRAAAIDLSPFPTERLVIVEHIQQWEEEHGRLQKGDIVLIRYGWDRLWKSRAEKDDSYVREWPGLSFEAAKYFVDKGISAVGSDTLAVDASHSDGNPAHYTLLGNEVLIIENLNNIGLLPAFSLFFALPLPIKDGSGSPVRAFAVVPNL</sequence>
<protein>
    <submittedName>
        <fullName evidence="1">Cyclase family protein</fullName>
        <ecNumber evidence="1">3.5.-.-</ecNumber>
    </submittedName>
</protein>
<dbReference type="EC" id="3.5.-.-" evidence="1"/>
<accession>A0ABU5ZNQ3</accession>
<dbReference type="GO" id="GO:0016787">
    <property type="term" value="F:hydrolase activity"/>
    <property type="evidence" value="ECO:0007669"/>
    <property type="project" value="UniProtKB-KW"/>
</dbReference>
<dbReference type="Gene3D" id="3.50.30.50">
    <property type="entry name" value="Putative cyclase"/>
    <property type="match status" value="1"/>
</dbReference>
<dbReference type="SUPFAM" id="SSF102198">
    <property type="entry name" value="Putative cyclase"/>
    <property type="match status" value="1"/>
</dbReference>
<dbReference type="PANTHER" id="PTHR31118">
    <property type="entry name" value="CYCLASE-LIKE PROTEIN 2"/>
    <property type="match status" value="1"/>
</dbReference>
<comment type="caution">
    <text evidence="1">The sequence shown here is derived from an EMBL/GenBank/DDBJ whole genome shotgun (WGS) entry which is preliminary data.</text>
</comment>
<dbReference type="InterPro" id="IPR037175">
    <property type="entry name" value="KFase_sf"/>
</dbReference>